<dbReference type="InterPro" id="IPR007560">
    <property type="entry name" value="Restrct_endonuc_IV_Mrr"/>
</dbReference>
<accession>A0A1X9T4A8</accession>
<dbReference type="KEGG" id="pbv:AR543_p0155"/>
<reference evidence="3 4" key="1">
    <citation type="journal article" date="2016" name="Int. J. Syst. Evol. Microbiol.">
        <title>Paenibacillus damxungensis sp. nov., isolated from raw yak (Bos grunniens) milk.</title>
        <authorList>
            <person name="Wu Z."/>
            <person name="Gao C."/>
            <person name="Han J."/>
            <person name="Liu Z."/>
        </authorList>
    </citation>
    <scope>NUCLEOTIDE SEQUENCE [LARGE SCALE GENOMIC DNA]</scope>
    <source>
        <strain evidence="3 4">BD3526</strain>
        <plasmid evidence="3 4">unnamed1</plasmid>
    </source>
</reference>
<dbReference type="GO" id="GO:0015666">
    <property type="term" value="F:restriction endodeoxyribonuclease activity"/>
    <property type="evidence" value="ECO:0007669"/>
    <property type="project" value="TreeGrafter"/>
</dbReference>
<evidence type="ECO:0000313" key="4">
    <source>
        <dbReference type="Proteomes" id="UP000078148"/>
    </source>
</evidence>
<keyword evidence="1" id="KW-0812">Transmembrane</keyword>
<sequence>MARKSKKKQEEEFVEGVLGLSGIGAGIGAYWLTEDATISGIVAALGIAIAIVMLVMRKTAQQNRLRMSGIAQIDKMTGTQFEEYLGLLFRQLGYDSRVTQASGDFGADVVLKKNGHMIVVQAKRYKTNVSVEAVQQVYAAAAHYKATGGAWVVTNSDYTPAAYQLAKSTKVRLINREQLIELILRTKQTKKSATNK</sequence>
<gene>
    <name evidence="3" type="ORF">AR543_p0155</name>
</gene>
<organism evidence="3 4">
    <name type="scientific">Paenibacillus bovis</name>
    <dbReference type="NCBI Taxonomy" id="1616788"/>
    <lineage>
        <taxon>Bacteria</taxon>
        <taxon>Bacillati</taxon>
        <taxon>Bacillota</taxon>
        <taxon>Bacilli</taxon>
        <taxon>Bacillales</taxon>
        <taxon>Paenibacillaceae</taxon>
        <taxon>Paenibacillus</taxon>
    </lineage>
</organism>
<evidence type="ECO:0000256" key="1">
    <source>
        <dbReference type="SAM" id="Phobius"/>
    </source>
</evidence>
<dbReference type="PANTHER" id="PTHR30015">
    <property type="entry name" value="MRR RESTRICTION SYSTEM PROTEIN"/>
    <property type="match status" value="1"/>
</dbReference>
<dbReference type="SUPFAM" id="SSF52980">
    <property type="entry name" value="Restriction endonuclease-like"/>
    <property type="match status" value="1"/>
</dbReference>
<dbReference type="Gene3D" id="3.40.1350.10">
    <property type="match status" value="1"/>
</dbReference>
<protein>
    <recommendedName>
        <fullName evidence="2">Restriction endonuclease type IV Mrr domain-containing protein</fullName>
    </recommendedName>
</protein>
<proteinExistence type="predicted"/>
<keyword evidence="1" id="KW-1133">Transmembrane helix</keyword>
<keyword evidence="1" id="KW-0472">Membrane</keyword>
<feature type="transmembrane region" description="Helical" evidence="1">
    <location>
        <begin position="38"/>
        <end position="56"/>
    </location>
</feature>
<keyword evidence="3" id="KW-0614">Plasmid</keyword>
<dbReference type="InterPro" id="IPR011335">
    <property type="entry name" value="Restrct_endonuc-II-like"/>
</dbReference>
<dbReference type="EMBL" id="CP021170">
    <property type="protein sequence ID" value="ARR10763.1"/>
    <property type="molecule type" value="Genomic_DNA"/>
</dbReference>
<dbReference type="GO" id="GO:0009307">
    <property type="term" value="P:DNA restriction-modification system"/>
    <property type="evidence" value="ECO:0007669"/>
    <property type="project" value="InterPro"/>
</dbReference>
<dbReference type="InterPro" id="IPR011856">
    <property type="entry name" value="tRNA_endonuc-like_dom_sf"/>
</dbReference>
<name>A0A1X9T4A8_9BACL</name>
<dbReference type="Pfam" id="PF04471">
    <property type="entry name" value="Mrr_cat"/>
    <property type="match status" value="1"/>
</dbReference>
<dbReference type="AlphaFoldDB" id="A0A1X9T4A8"/>
<dbReference type="Proteomes" id="UP000078148">
    <property type="component" value="Plasmid unnamed1"/>
</dbReference>
<dbReference type="PANTHER" id="PTHR30015:SF6">
    <property type="entry name" value="SLL1429 PROTEIN"/>
    <property type="match status" value="1"/>
</dbReference>
<dbReference type="InterPro" id="IPR052906">
    <property type="entry name" value="Type_IV_Methyl-Rstrct_Enzyme"/>
</dbReference>
<keyword evidence="4" id="KW-1185">Reference proteome</keyword>
<geneLocation type="plasmid" evidence="3 4">
    <name>unnamed1</name>
</geneLocation>
<evidence type="ECO:0000259" key="2">
    <source>
        <dbReference type="Pfam" id="PF04471"/>
    </source>
</evidence>
<feature type="domain" description="Restriction endonuclease type IV Mrr" evidence="2">
    <location>
        <begin position="73"/>
        <end position="183"/>
    </location>
</feature>
<dbReference type="RefSeq" id="WP_227871919.1">
    <property type="nucleotide sequence ID" value="NZ_CP021170.1"/>
</dbReference>
<evidence type="ECO:0000313" key="3">
    <source>
        <dbReference type="EMBL" id="ARR10763.1"/>
    </source>
</evidence>
<dbReference type="GO" id="GO:0003677">
    <property type="term" value="F:DNA binding"/>
    <property type="evidence" value="ECO:0007669"/>
    <property type="project" value="InterPro"/>
</dbReference>
<feature type="transmembrane region" description="Helical" evidence="1">
    <location>
        <begin position="12"/>
        <end position="32"/>
    </location>
</feature>